<sequence>MRCVIGVATLCLFVGVAYSAADSNYHSHPGPHNGSHHGQRHNHSESLPFDGEEHHHGHNGSHHGPGPHNGSHPHPGPGPHNGSHHGHHRNHSVSLPFDGEKQVNKDYKDNHQLSDGESVDPEKLSFVSGSHQHAERHHRGENKLAFVAVCSSALTLVVVLCVVSLRRWWWYRLQTYQSVKTVDTA</sequence>
<proteinExistence type="predicted"/>
<dbReference type="EMBL" id="CYKH01001188">
    <property type="protein sequence ID" value="CUG85723.1"/>
    <property type="molecule type" value="Genomic_DNA"/>
</dbReference>
<dbReference type="AlphaFoldDB" id="A0A0S4J354"/>
<keyword evidence="2" id="KW-0472">Membrane</keyword>
<keyword evidence="2" id="KW-0812">Transmembrane</keyword>
<organism evidence="4 5">
    <name type="scientific">Bodo saltans</name>
    <name type="common">Flagellated protozoan</name>
    <dbReference type="NCBI Taxonomy" id="75058"/>
    <lineage>
        <taxon>Eukaryota</taxon>
        <taxon>Discoba</taxon>
        <taxon>Euglenozoa</taxon>
        <taxon>Kinetoplastea</taxon>
        <taxon>Metakinetoplastina</taxon>
        <taxon>Eubodonida</taxon>
        <taxon>Bodonidae</taxon>
        <taxon>Bodo</taxon>
    </lineage>
</organism>
<feature type="transmembrane region" description="Helical" evidence="2">
    <location>
        <begin position="144"/>
        <end position="165"/>
    </location>
</feature>
<dbReference type="Proteomes" id="UP000051952">
    <property type="component" value="Unassembled WGS sequence"/>
</dbReference>
<keyword evidence="5" id="KW-1185">Reference proteome</keyword>
<feature type="signal peptide" evidence="3">
    <location>
        <begin position="1"/>
        <end position="19"/>
    </location>
</feature>
<keyword evidence="2" id="KW-1133">Transmembrane helix</keyword>
<protein>
    <submittedName>
        <fullName evidence="4">Membrane-associated protein, putative</fullName>
    </submittedName>
</protein>
<feature type="compositionally biased region" description="Basic residues" evidence="1">
    <location>
        <begin position="82"/>
        <end position="91"/>
    </location>
</feature>
<dbReference type="VEuPathDB" id="TriTrypDB:BSAL_90555"/>
<name>A0A0S4J354_BODSA</name>
<evidence type="ECO:0000313" key="4">
    <source>
        <dbReference type="EMBL" id="CUG85723.1"/>
    </source>
</evidence>
<feature type="region of interest" description="Disordered" evidence="1">
    <location>
        <begin position="110"/>
        <end position="137"/>
    </location>
</feature>
<feature type="chain" id="PRO_5006621973" evidence="3">
    <location>
        <begin position="20"/>
        <end position="185"/>
    </location>
</feature>
<evidence type="ECO:0000313" key="5">
    <source>
        <dbReference type="Proteomes" id="UP000051952"/>
    </source>
</evidence>
<evidence type="ECO:0000256" key="3">
    <source>
        <dbReference type="SAM" id="SignalP"/>
    </source>
</evidence>
<gene>
    <name evidence="4" type="ORF">BSAL_90555</name>
</gene>
<feature type="compositionally biased region" description="Low complexity" evidence="1">
    <location>
        <begin position="62"/>
        <end position="73"/>
    </location>
</feature>
<evidence type="ECO:0000256" key="2">
    <source>
        <dbReference type="SAM" id="Phobius"/>
    </source>
</evidence>
<feature type="region of interest" description="Disordered" evidence="1">
    <location>
        <begin position="27"/>
        <end position="97"/>
    </location>
</feature>
<keyword evidence="3" id="KW-0732">Signal</keyword>
<evidence type="ECO:0000256" key="1">
    <source>
        <dbReference type="SAM" id="MobiDB-lite"/>
    </source>
</evidence>
<accession>A0A0S4J354</accession>
<reference evidence="5" key="1">
    <citation type="submission" date="2015-09" db="EMBL/GenBank/DDBJ databases">
        <authorList>
            <consortium name="Pathogen Informatics"/>
        </authorList>
    </citation>
    <scope>NUCLEOTIDE SEQUENCE [LARGE SCALE GENOMIC DNA]</scope>
    <source>
        <strain evidence="5">Lake Konstanz</strain>
    </source>
</reference>